<feature type="compositionally biased region" description="Basic residues" evidence="1">
    <location>
        <begin position="29"/>
        <end position="39"/>
    </location>
</feature>
<proteinExistence type="predicted"/>
<feature type="compositionally biased region" description="Basic and acidic residues" evidence="1">
    <location>
        <begin position="74"/>
        <end position="83"/>
    </location>
</feature>
<organism evidence="2 3">
    <name type="scientific">Podospora appendiculata</name>
    <dbReference type="NCBI Taxonomy" id="314037"/>
    <lineage>
        <taxon>Eukaryota</taxon>
        <taxon>Fungi</taxon>
        <taxon>Dikarya</taxon>
        <taxon>Ascomycota</taxon>
        <taxon>Pezizomycotina</taxon>
        <taxon>Sordariomycetes</taxon>
        <taxon>Sordariomycetidae</taxon>
        <taxon>Sordariales</taxon>
        <taxon>Podosporaceae</taxon>
        <taxon>Podospora</taxon>
    </lineage>
</organism>
<evidence type="ECO:0000313" key="2">
    <source>
        <dbReference type="EMBL" id="KAK3681605.1"/>
    </source>
</evidence>
<reference evidence="2" key="2">
    <citation type="submission" date="2023-06" db="EMBL/GenBank/DDBJ databases">
        <authorList>
            <consortium name="Lawrence Berkeley National Laboratory"/>
            <person name="Haridas S."/>
            <person name="Hensen N."/>
            <person name="Bonometti L."/>
            <person name="Westerberg I."/>
            <person name="Brannstrom I.O."/>
            <person name="Guillou S."/>
            <person name="Cros-Aarteil S."/>
            <person name="Calhoun S."/>
            <person name="Kuo A."/>
            <person name="Mondo S."/>
            <person name="Pangilinan J."/>
            <person name="Riley R."/>
            <person name="Labutti K."/>
            <person name="Andreopoulos B."/>
            <person name="Lipzen A."/>
            <person name="Chen C."/>
            <person name="Yanf M."/>
            <person name="Daum C."/>
            <person name="Ng V."/>
            <person name="Clum A."/>
            <person name="Steindorff A."/>
            <person name="Ohm R."/>
            <person name="Martin F."/>
            <person name="Silar P."/>
            <person name="Natvig D."/>
            <person name="Lalanne C."/>
            <person name="Gautier V."/>
            <person name="Ament-Velasquez S.L."/>
            <person name="Kruys A."/>
            <person name="Hutchinson M.I."/>
            <person name="Powell A.J."/>
            <person name="Barry K."/>
            <person name="Miller A.N."/>
            <person name="Grigoriev I.V."/>
            <person name="Debuchy R."/>
            <person name="Gladieux P."/>
            <person name="Thoren M.H."/>
            <person name="Johannesson H."/>
        </authorList>
    </citation>
    <scope>NUCLEOTIDE SEQUENCE</scope>
    <source>
        <strain evidence="2">CBS 314.62</strain>
    </source>
</reference>
<evidence type="ECO:0000256" key="1">
    <source>
        <dbReference type="SAM" id="MobiDB-lite"/>
    </source>
</evidence>
<reference evidence="2" key="1">
    <citation type="journal article" date="2023" name="Mol. Phylogenet. Evol.">
        <title>Genome-scale phylogeny and comparative genomics of the fungal order Sordariales.</title>
        <authorList>
            <person name="Hensen N."/>
            <person name="Bonometti L."/>
            <person name="Westerberg I."/>
            <person name="Brannstrom I.O."/>
            <person name="Guillou S."/>
            <person name="Cros-Aarteil S."/>
            <person name="Calhoun S."/>
            <person name="Haridas S."/>
            <person name="Kuo A."/>
            <person name="Mondo S."/>
            <person name="Pangilinan J."/>
            <person name="Riley R."/>
            <person name="LaButti K."/>
            <person name="Andreopoulos B."/>
            <person name="Lipzen A."/>
            <person name="Chen C."/>
            <person name="Yan M."/>
            <person name="Daum C."/>
            <person name="Ng V."/>
            <person name="Clum A."/>
            <person name="Steindorff A."/>
            <person name="Ohm R.A."/>
            <person name="Martin F."/>
            <person name="Silar P."/>
            <person name="Natvig D.O."/>
            <person name="Lalanne C."/>
            <person name="Gautier V."/>
            <person name="Ament-Velasquez S.L."/>
            <person name="Kruys A."/>
            <person name="Hutchinson M.I."/>
            <person name="Powell A.J."/>
            <person name="Barry K."/>
            <person name="Miller A.N."/>
            <person name="Grigoriev I.V."/>
            <person name="Debuchy R."/>
            <person name="Gladieux P."/>
            <person name="Hiltunen Thoren M."/>
            <person name="Johannesson H."/>
        </authorList>
    </citation>
    <scope>NUCLEOTIDE SEQUENCE</scope>
    <source>
        <strain evidence="2">CBS 314.62</strain>
    </source>
</reference>
<gene>
    <name evidence="2" type="ORF">B0T22DRAFT_299066</name>
</gene>
<dbReference type="AlphaFoldDB" id="A0AAE0WZI3"/>
<dbReference type="EMBL" id="JAULSO010000006">
    <property type="protein sequence ID" value="KAK3681605.1"/>
    <property type="molecule type" value="Genomic_DNA"/>
</dbReference>
<dbReference type="Proteomes" id="UP001270362">
    <property type="component" value="Unassembled WGS sequence"/>
</dbReference>
<sequence length="230" mass="24726">MKMLRYNDAASPGKRKKERRPVLISSSTTKRKRNGKTLRRALATAEPPSPTPPSLLHPYHGYGCRGSTPMPGEEEWRRERGPDPHGSGLSQTGRQLQVTMPSAACRVGYMGTSLACRGALGGTSRWRHSHDRGVPGVDGGGSVEEVRAGSGEFGVRMGCDGTESWDGLVSIHRMAGRACHCGRGKWDRQTSWKARNAACRTHGRVGAHHLGSAIGAAELCGMGWDDGAEQ</sequence>
<keyword evidence="3" id="KW-1185">Reference proteome</keyword>
<accession>A0AAE0WZI3</accession>
<name>A0AAE0WZI3_9PEZI</name>
<comment type="caution">
    <text evidence="2">The sequence shown here is derived from an EMBL/GenBank/DDBJ whole genome shotgun (WGS) entry which is preliminary data.</text>
</comment>
<protein>
    <submittedName>
        <fullName evidence="2">Uncharacterized protein</fullName>
    </submittedName>
</protein>
<evidence type="ECO:0000313" key="3">
    <source>
        <dbReference type="Proteomes" id="UP001270362"/>
    </source>
</evidence>
<feature type="region of interest" description="Disordered" evidence="1">
    <location>
        <begin position="1"/>
        <end position="95"/>
    </location>
</feature>